<reference evidence="3 4" key="1">
    <citation type="submission" date="2019-07" db="EMBL/GenBank/DDBJ databases">
        <authorList>
            <person name="Kim J.K."/>
            <person name="Cheong H.-M."/>
            <person name="Choi Y."/>
            <person name="Hwang K.J."/>
            <person name="Lee S."/>
            <person name="Choi C."/>
        </authorList>
    </citation>
    <scope>NUCLEOTIDE SEQUENCE [LARGE SCALE GENOMIC DNA]</scope>
    <source>
        <strain evidence="3 4">KS 22</strain>
    </source>
</reference>
<dbReference type="Pfam" id="PF13205">
    <property type="entry name" value="Big_5"/>
    <property type="match status" value="2"/>
</dbReference>
<dbReference type="RefSeq" id="WP_182302498.1">
    <property type="nucleotide sequence ID" value="NZ_CP041969.1"/>
</dbReference>
<dbReference type="InterPro" id="IPR001119">
    <property type="entry name" value="SLH_dom"/>
</dbReference>
<dbReference type="PROSITE" id="PS51272">
    <property type="entry name" value="SLH"/>
    <property type="match status" value="1"/>
</dbReference>
<dbReference type="Pfam" id="PF00395">
    <property type="entry name" value="SLH"/>
    <property type="match status" value="1"/>
</dbReference>
<evidence type="ECO:0000313" key="4">
    <source>
        <dbReference type="Proteomes" id="UP000515679"/>
    </source>
</evidence>
<name>A0A7G5BW04_9BACL</name>
<sequence length="554" mass="61098">MSREQLAAVLSRLLDLPSQNSAPSYDDVVKTRWSYQEIQKVTRAGLMNGTKTRIFSPGNNVTVEQLAAIFTRSYGVTGGGVTPVTGQVSKWARGAVSHALDRKLIPQLSDYTVDATRGLLVDAAYEIYVDTHIEPLLVRSVEQISNQSVRVNLQQWMNPSDKVIDKSRFVLSDVYGNNRTVHQAALSQDGMTIVLWTDRQSGGVYHTLSVDGIAWNYMSAADDTIKPQVISQPVKLSNRTYEITFSEQVEQKSATQSSNYQFNNGLKLTTLQLSADQRKVTFTTSEQSDGKTYQLTVRNVRDLAGNAMDARNDLYIQGNNENSKPKITSVNVNANATLTVKFNEKIKPEYAVLNDRYSLDKGLYVIQAIAESDGKTVTLRTSAQQDATVYQLTVANIPDLNGNVMDTSSGWMFGGIANPEKPVQLQSIRAINQNTVEVTFNRSLTGNDLNNLKLTITKDNGNGISAKDWVAFVKPKAGNDNTYSVQYRTKESNPELFRPGHVYAGWVTGVSGLVVSNDADKQQFAGTDVANPVPYVTQAIALDRYTVKVFSASR</sequence>
<keyword evidence="1" id="KW-0732">Signal</keyword>
<feature type="domain" description="SLH" evidence="2">
    <location>
        <begin position="21"/>
        <end position="84"/>
    </location>
</feature>
<proteinExistence type="predicted"/>
<dbReference type="KEGG" id="cchl:FPL14_07975"/>
<dbReference type="AlphaFoldDB" id="A0A7G5BW04"/>
<evidence type="ECO:0000259" key="2">
    <source>
        <dbReference type="PROSITE" id="PS51272"/>
    </source>
</evidence>
<dbReference type="EMBL" id="CP041969">
    <property type="protein sequence ID" value="QMV41138.1"/>
    <property type="molecule type" value="Genomic_DNA"/>
</dbReference>
<protein>
    <recommendedName>
        <fullName evidence="2">SLH domain-containing protein</fullName>
    </recommendedName>
</protein>
<gene>
    <name evidence="3" type="ORF">FPL14_07975</name>
</gene>
<dbReference type="Gene3D" id="2.60.40.1220">
    <property type="match status" value="2"/>
</dbReference>
<organism evidence="3 4">
    <name type="scientific">Cohnella cholangitidis</name>
    <dbReference type="NCBI Taxonomy" id="2598458"/>
    <lineage>
        <taxon>Bacteria</taxon>
        <taxon>Bacillati</taxon>
        <taxon>Bacillota</taxon>
        <taxon>Bacilli</taxon>
        <taxon>Bacillales</taxon>
        <taxon>Paenibacillaceae</taxon>
        <taxon>Cohnella</taxon>
    </lineage>
</organism>
<evidence type="ECO:0000313" key="3">
    <source>
        <dbReference type="EMBL" id="QMV41138.1"/>
    </source>
</evidence>
<accession>A0A7G5BW04</accession>
<evidence type="ECO:0000256" key="1">
    <source>
        <dbReference type="ARBA" id="ARBA00022729"/>
    </source>
</evidence>
<dbReference type="Proteomes" id="UP000515679">
    <property type="component" value="Chromosome"/>
</dbReference>
<dbReference type="InterPro" id="IPR014755">
    <property type="entry name" value="Cu-Rt/internalin_Ig-like"/>
</dbReference>
<dbReference type="InterPro" id="IPR032812">
    <property type="entry name" value="SbsA_Ig"/>
</dbReference>
<keyword evidence="4" id="KW-1185">Reference proteome</keyword>